<name>A0A497U308_9FLAO</name>
<dbReference type="EMBL" id="PJND01000007">
    <property type="protein sequence ID" value="PKW29867.1"/>
    <property type="molecule type" value="Genomic_DNA"/>
</dbReference>
<dbReference type="EMBL" id="RCCB01000012">
    <property type="protein sequence ID" value="RLJ24207.1"/>
    <property type="molecule type" value="Genomic_DNA"/>
</dbReference>
<comment type="caution">
    <text evidence="2">The sequence shown here is derived from an EMBL/GenBank/DDBJ whole genome shotgun (WGS) entry which is preliminary data.</text>
</comment>
<accession>A0A497U308</accession>
<dbReference type="AlphaFoldDB" id="A0A497U308"/>
<dbReference type="Gene3D" id="3.10.450.410">
    <property type="match status" value="1"/>
</dbReference>
<dbReference type="RefSeq" id="WP_101471639.1">
    <property type="nucleotide sequence ID" value="NZ_PJND01000007.1"/>
</dbReference>
<evidence type="ECO:0000313" key="1">
    <source>
        <dbReference type="EMBL" id="PKW29867.1"/>
    </source>
</evidence>
<evidence type="ECO:0000313" key="2">
    <source>
        <dbReference type="EMBL" id="RLJ24207.1"/>
    </source>
</evidence>
<evidence type="ECO:0000313" key="3">
    <source>
        <dbReference type="Proteomes" id="UP000233767"/>
    </source>
</evidence>
<keyword evidence="3" id="KW-1185">Reference proteome</keyword>
<dbReference type="Proteomes" id="UP000275027">
    <property type="component" value="Unassembled WGS sequence"/>
</dbReference>
<dbReference type="Proteomes" id="UP000233767">
    <property type="component" value="Unassembled WGS sequence"/>
</dbReference>
<organism evidence="2 4">
    <name type="scientific">Flavobacterium lindanitolerans</name>
    <dbReference type="NCBI Taxonomy" id="428988"/>
    <lineage>
        <taxon>Bacteria</taxon>
        <taxon>Pseudomonadati</taxon>
        <taxon>Bacteroidota</taxon>
        <taxon>Flavobacteriia</taxon>
        <taxon>Flavobacteriales</taxon>
        <taxon>Flavobacteriaceae</taxon>
        <taxon>Flavobacterium</taxon>
    </lineage>
</organism>
<evidence type="ECO:0000313" key="4">
    <source>
        <dbReference type="Proteomes" id="UP000275027"/>
    </source>
</evidence>
<reference evidence="1 3" key="1">
    <citation type="submission" date="2017-12" db="EMBL/GenBank/DDBJ databases">
        <title>Genomic Encyclopedia of Type Strains, Phase III (KMG-III): the genomes of soil and plant-associated and newly described type strains.</title>
        <authorList>
            <person name="Whitman W."/>
        </authorList>
    </citation>
    <scope>NUCLEOTIDE SEQUENCE [LARGE SCALE GENOMIC DNA]</scope>
    <source>
        <strain evidence="1 3">IP-10</strain>
    </source>
</reference>
<proteinExistence type="predicted"/>
<gene>
    <name evidence="1" type="ORF">B0G92_1515</name>
    <name evidence="2" type="ORF">CLV50_2087</name>
</gene>
<protein>
    <submittedName>
        <fullName evidence="2">Uncharacterized protein DUF4348</fullName>
    </submittedName>
</protein>
<sequence>MGKKISCVCIRLLLICGFLSCKQKQAPEIHKIPESKTEKQAENGTAEIENFDAFFERFSKDSVFQKERTKYPLKIAYYEDIDEDLSVRYAKETESAYTDFTADTLAMNKKTDRFTFKIEKTDTKIIYKRVGYDNGIYISYIFSLFGNSWFLSEIRDEST</sequence>
<reference evidence="2 4" key="2">
    <citation type="submission" date="2018-10" db="EMBL/GenBank/DDBJ databases">
        <title>Genomic Encyclopedia of Archaeal and Bacterial Type Strains, Phase II (KMG-II): from individual species to whole genera.</title>
        <authorList>
            <person name="Goeker M."/>
        </authorList>
    </citation>
    <scope>NUCLEOTIDE SEQUENCE [LARGE SCALE GENOMIC DNA]</scope>
    <source>
        <strain evidence="2 4">DSM 21886</strain>
    </source>
</reference>